<dbReference type="EMBL" id="JAYMYS010000002">
    <property type="protein sequence ID" value="KAK7405315.1"/>
    <property type="molecule type" value="Genomic_DNA"/>
</dbReference>
<name>A0AAN9STC1_PSOTE</name>
<keyword evidence="1" id="KW-1133">Transmembrane helix</keyword>
<evidence type="ECO:0000313" key="3">
    <source>
        <dbReference type="Proteomes" id="UP001386955"/>
    </source>
</evidence>
<keyword evidence="1" id="KW-0812">Transmembrane</keyword>
<feature type="transmembrane region" description="Helical" evidence="1">
    <location>
        <begin position="24"/>
        <end position="47"/>
    </location>
</feature>
<organism evidence="2 3">
    <name type="scientific">Psophocarpus tetragonolobus</name>
    <name type="common">Winged bean</name>
    <name type="synonym">Dolichos tetragonolobus</name>
    <dbReference type="NCBI Taxonomy" id="3891"/>
    <lineage>
        <taxon>Eukaryota</taxon>
        <taxon>Viridiplantae</taxon>
        <taxon>Streptophyta</taxon>
        <taxon>Embryophyta</taxon>
        <taxon>Tracheophyta</taxon>
        <taxon>Spermatophyta</taxon>
        <taxon>Magnoliopsida</taxon>
        <taxon>eudicotyledons</taxon>
        <taxon>Gunneridae</taxon>
        <taxon>Pentapetalae</taxon>
        <taxon>rosids</taxon>
        <taxon>fabids</taxon>
        <taxon>Fabales</taxon>
        <taxon>Fabaceae</taxon>
        <taxon>Papilionoideae</taxon>
        <taxon>50 kb inversion clade</taxon>
        <taxon>NPAAA clade</taxon>
        <taxon>indigoferoid/millettioid clade</taxon>
        <taxon>Phaseoleae</taxon>
        <taxon>Psophocarpus</taxon>
    </lineage>
</organism>
<evidence type="ECO:0000313" key="2">
    <source>
        <dbReference type="EMBL" id="KAK7405315.1"/>
    </source>
</evidence>
<dbReference type="AlphaFoldDB" id="A0AAN9STC1"/>
<comment type="caution">
    <text evidence="2">The sequence shown here is derived from an EMBL/GenBank/DDBJ whole genome shotgun (WGS) entry which is preliminary data.</text>
</comment>
<protein>
    <submittedName>
        <fullName evidence="2">Uncharacterized protein</fullName>
    </submittedName>
</protein>
<reference evidence="2 3" key="1">
    <citation type="submission" date="2024-01" db="EMBL/GenBank/DDBJ databases">
        <title>The genomes of 5 underutilized Papilionoideae crops provide insights into root nodulation and disease resistanc.</title>
        <authorList>
            <person name="Jiang F."/>
        </authorList>
    </citation>
    <scope>NUCLEOTIDE SEQUENCE [LARGE SCALE GENOMIC DNA]</scope>
    <source>
        <strain evidence="2">DUOXIRENSHENG_FW03</strain>
        <tissue evidence="2">Leaves</tissue>
    </source>
</reference>
<gene>
    <name evidence="2" type="ORF">VNO78_06533</name>
</gene>
<keyword evidence="3" id="KW-1185">Reference proteome</keyword>
<sequence length="77" mass="8360">MDVVDSAFVCVCGNLSHVTGITSAYSTLVHMIVTVFMDILAVFLMWCSQERVYHRLLGADALCASGDCVNCRLCALV</sequence>
<accession>A0AAN9STC1</accession>
<keyword evidence="1" id="KW-0472">Membrane</keyword>
<dbReference type="Proteomes" id="UP001386955">
    <property type="component" value="Unassembled WGS sequence"/>
</dbReference>
<evidence type="ECO:0000256" key="1">
    <source>
        <dbReference type="SAM" id="Phobius"/>
    </source>
</evidence>
<proteinExistence type="predicted"/>